<name>T1Z0R7_9MYRT</name>
<reference evidence="1" key="1">
    <citation type="submission" date="2013-07" db="EMBL/GenBank/DDBJ databases">
        <title>Recent population admixture at the southern South China Sea revealed by both Illumina and Sanger sequencing.</title>
        <authorList>
            <person name="Li J."/>
            <person name="Yang Y."/>
            <person name="Fang L."/>
            <person name="Guo M."/>
            <person name="Zhou R."/>
            <person name="Shi S."/>
        </authorList>
    </citation>
    <scope>NUCLEOTIDE SEQUENCE</scope>
    <source>
        <strain evidence="1">Lr768a_ref</strain>
    </source>
</reference>
<feature type="non-terminal residue" evidence="1">
    <location>
        <position position="1"/>
    </location>
</feature>
<sequence length="43" mass="5056">REITIGIWPSSRPELRGKKLLRVLSMPTNLLRILQIQSWLQLT</sequence>
<accession>T1Z0R7</accession>
<protein>
    <submittedName>
        <fullName evidence="1">14-3-3 like protein</fullName>
    </submittedName>
</protein>
<feature type="non-terminal residue" evidence="1">
    <location>
        <position position="43"/>
    </location>
</feature>
<evidence type="ECO:0000313" key="1">
    <source>
        <dbReference type="EMBL" id="AGU71395.1"/>
    </source>
</evidence>
<dbReference type="AlphaFoldDB" id="T1Z0R7"/>
<proteinExistence type="predicted"/>
<organism evidence="1">
    <name type="scientific">Lumnitzera racemosa</name>
    <dbReference type="NCBI Taxonomy" id="99438"/>
    <lineage>
        <taxon>Eukaryota</taxon>
        <taxon>Viridiplantae</taxon>
        <taxon>Streptophyta</taxon>
        <taxon>Embryophyta</taxon>
        <taxon>Tracheophyta</taxon>
        <taxon>Spermatophyta</taxon>
        <taxon>Magnoliopsida</taxon>
        <taxon>eudicotyledons</taxon>
        <taxon>Gunneridae</taxon>
        <taxon>Pentapetalae</taxon>
        <taxon>rosids</taxon>
        <taxon>malvids</taxon>
        <taxon>Myrtales</taxon>
        <taxon>Combretaceae</taxon>
        <taxon>Lumnitzera</taxon>
    </lineage>
</organism>
<dbReference type="EMBL" id="KF477496">
    <property type="protein sequence ID" value="AGU71395.1"/>
    <property type="molecule type" value="Genomic_DNA"/>
</dbReference>